<name>K5WBQ0_PHACS</name>
<dbReference type="KEGG" id="pco:PHACADRAFT_156591"/>
<dbReference type="Proteomes" id="UP000008370">
    <property type="component" value="Unassembled WGS sequence"/>
</dbReference>
<proteinExistence type="predicted"/>
<protein>
    <submittedName>
        <fullName evidence="2">Uncharacterized protein</fullName>
    </submittedName>
</protein>
<dbReference type="AlphaFoldDB" id="K5WBQ0"/>
<keyword evidence="3" id="KW-1185">Reference proteome</keyword>
<sequence>MTNNCKAPFSILDRHACSLDPTLPSTVTFQPPPPPPPEVAPPVTNGTSEKRKASTPPASEEVPKEKRARTEEMEVDSVTTSTERTLNLVVV</sequence>
<reference evidence="2 3" key="1">
    <citation type="journal article" date="2012" name="BMC Genomics">
        <title>Comparative genomics of the white-rot fungi, Phanerochaete carnosa and P. chrysosporium, to elucidate the genetic basis of the distinct wood types they colonize.</title>
        <authorList>
            <person name="Suzuki H."/>
            <person name="MacDonald J."/>
            <person name="Syed K."/>
            <person name="Salamov A."/>
            <person name="Hori C."/>
            <person name="Aerts A."/>
            <person name="Henrissat B."/>
            <person name="Wiebenga A."/>
            <person name="vanKuyk P.A."/>
            <person name="Barry K."/>
            <person name="Lindquist E."/>
            <person name="LaButti K."/>
            <person name="Lapidus A."/>
            <person name="Lucas S."/>
            <person name="Coutinho P."/>
            <person name="Gong Y."/>
            <person name="Samejima M."/>
            <person name="Mahadevan R."/>
            <person name="Abou-Zaid M."/>
            <person name="de Vries R.P."/>
            <person name="Igarashi K."/>
            <person name="Yadav J.S."/>
            <person name="Grigoriev I.V."/>
            <person name="Master E.R."/>
        </authorList>
    </citation>
    <scope>NUCLEOTIDE SEQUENCE [LARGE SCALE GENOMIC DNA]</scope>
    <source>
        <strain evidence="2 3">HHB-10118-sp</strain>
    </source>
</reference>
<accession>K5WBQ0</accession>
<dbReference type="RefSeq" id="XP_007390774.1">
    <property type="nucleotide sequence ID" value="XM_007390712.1"/>
</dbReference>
<dbReference type="STRING" id="650164.K5WBQ0"/>
<dbReference type="InParanoid" id="K5WBQ0"/>
<feature type="compositionally biased region" description="Basic and acidic residues" evidence="1">
    <location>
        <begin position="61"/>
        <end position="72"/>
    </location>
</feature>
<dbReference type="EMBL" id="JH930468">
    <property type="protein sequence ID" value="EKM61353.1"/>
    <property type="molecule type" value="Genomic_DNA"/>
</dbReference>
<feature type="region of interest" description="Disordered" evidence="1">
    <location>
        <begin position="19"/>
        <end position="91"/>
    </location>
</feature>
<feature type="compositionally biased region" description="Pro residues" evidence="1">
    <location>
        <begin position="30"/>
        <end position="40"/>
    </location>
</feature>
<gene>
    <name evidence="2" type="ORF">PHACADRAFT_156591</name>
</gene>
<evidence type="ECO:0000256" key="1">
    <source>
        <dbReference type="SAM" id="MobiDB-lite"/>
    </source>
</evidence>
<dbReference type="HOGENOM" id="CLU_2427754_0_0_1"/>
<dbReference type="GeneID" id="18909046"/>
<organism evidence="2 3">
    <name type="scientific">Phanerochaete carnosa (strain HHB-10118-sp)</name>
    <name type="common">White-rot fungus</name>
    <name type="synonym">Peniophora carnosa</name>
    <dbReference type="NCBI Taxonomy" id="650164"/>
    <lineage>
        <taxon>Eukaryota</taxon>
        <taxon>Fungi</taxon>
        <taxon>Dikarya</taxon>
        <taxon>Basidiomycota</taxon>
        <taxon>Agaricomycotina</taxon>
        <taxon>Agaricomycetes</taxon>
        <taxon>Polyporales</taxon>
        <taxon>Phanerochaetaceae</taxon>
        <taxon>Phanerochaete</taxon>
    </lineage>
</organism>
<evidence type="ECO:0000313" key="3">
    <source>
        <dbReference type="Proteomes" id="UP000008370"/>
    </source>
</evidence>
<evidence type="ECO:0000313" key="2">
    <source>
        <dbReference type="EMBL" id="EKM61353.1"/>
    </source>
</evidence>